<feature type="domain" description="CMP/dCMP-type deaminase" evidence="2">
    <location>
        <begin position="1"/>
        <end position="59"/>
    </location>
</feature>
<comment type="caution">
    <text evidence="3">The sequence shown here is derived from an EMBL/GenBank/DDBJ whole genome shotgun (WGS) entry which is preliminary data.</text>
</comment>
<dbReference type="PROSITE" id="PS51747">
    <property type="entry name" value="CYT_DCMP_DEAMINASES_2"/>
    <property type="match status" value="1"/>
</dbReference>
<dbReference type="Gene3D" id="3.40.140.10">
    <property type="entry name" value="Cytidine Deaminase, domain 2"/>
    <property type="match status" value="1"/>
</dbReference>
<dbReference type="NCBIfam" id="NF004064">
    <property type="entry name" value="PRK05578.1"/>
    <property type="match status" value="1"/>
</dbReference>
<dbReference type="GO" id="GO:0008270">
    <property type="term" value="F:zinc ion binding"/>
    <property type="evidence" value="ECO:0007669"/>
    <property type="project" value="TreeGrafter"/>
</dbReference>
<protein>
    <recommendedName>
        <fullName evidence="2">CMP/dCMP-type deaminase domain-containing protein</fullName>
    </recommendedName>
</protein>
<dbReference type="GO" id="GO:0005829">
    <property type="term" value="C:cytosol"/>
    <property type="evidence" value="ECO:0007669"/>
    <property type="project" value="TreeGrafter"/>
</dbReference>
<reference evidence="3" key="1">
    <citation type="journal article" date="2014" name="Front. Microbiol.">
        <title>High frequency of phylogenetically diverse reductive dehalogenase-homologous genes in deep subseafloor sedimentary metagenomes.</title>
        <authorList>
            <person name="Kawai M."/>
            <person name="Futagami T."/>
            <person name="Toyoda A."/>
            <person name="Takaki Y."/>
            <person name="Nishi S."/>
            <person name="Hori S."/>
            <person name="Arai W."/>
            <person name="Tsubouchi T."/>
            <person name="Morono Y."/>
            <person name="Uchiyama I."/>
            <person name="Ito T."/>
            <person name="Fujiyama A."/>
            <person name="Inagaki F."/>
            <person name="Takami H."/>
        </authorList>
    </citation>
    <scope>NUCLEOTIDE SEQUENCE</scope>
    <source>
        <strain evidence="3">Expedition CK06-06</strain>
    </source>
</reference>
<dbReference type="SUPFAM" id="SSF53927">
    <property type="entry name" value="Cytidine deaminase-like"/>
    <property type="match status" value="1"/>
</dbReference>
<dbReference type="PANTHER" id="PTHR11644:SF2">
    <property type="entry name" value="CYTIDINE DEAMINASE"/>
    <property type="match status" value="1"/>
</dbReference>
<dbReference type="GO" id="GO:0004126">
    <property type="term" value="F:cytidine deaminase activity"/>
    <property type="evidence" value="ECO:0007669"/>
    <property type="project" value="TreeGrafter"/>
</dbReference>
<dbReference type="EMBL" id="BARU01000975">
    <property type="protein sequence ID" value="GAH27456.1"/>
    <property type="molecule type" value="Genomic_DNA"/>
</dbReference>
<dbReference type="PANTHER" id="PTHR11644">
    <property type="entry name" value="CYTIDINE DEAMINASE"/>
    <property type="match status" value="1"/>
</dbReference>
<evidence type="ECO:0000259" key="2">
    <source>
        <dbReference type="PROSITE" id="PS51747"/>
    </source>
</evidence>
<feature type="non-terminal residue" evidence="3">
    <location>
        <position position="59"/>
    </location>
</feature>
<organism evidence="3">
    <name type="scientific">marine sediment metagenome</name>
    <dbReference type="NCBI Taxonomy" id="412755"/>
    <lineage>
        <taxon>unclassified sequences</taxon>
        <taxon>metagenomes</taxon>
        <taxon>ecological metagenomes</taxon>
    </lineage>
</organism>
<sequence length="59" mass="6373">MDNRELVEIAKKTGENAYAPYSNFKVGAALLTKSGNVYKGCNVENSSYGLTICAERVAI</sequence>
<gene>
    <name evidence="3" type="ORF">S03H2_02796</name>
</gene>
<evidence type="ECO:0000256" key="1">
    <source>
        <dbReference type="ARBA" id="ARBA00006576"/>
    </source>
</evidence>
<dbReference type="InterPro" id="IPR016193">
    <property type="entry name" value="Cytidine_deaminase-like"/>
</dbReference>
<accession>X1E2I7</accession>
<dbReference type="InterPro" id="IPR050202">
    <property type="entry name" value="Cyt/Deoxycyt_deaminase"/>
</dbReference>
<proteinExistence type="inferred from homology"/>
<dbReference type="CDD" id="cd01283">
    <property type="entry name" value="cytidine_deaminase"/>
    <property type="match status" value="1"/>
</dbReference>
<name>X1E2I7_9ZZZZ</name>
<dbReference type="Pfam" id="PF00383">
    <property type="entry name" value="dCMP_cyt_deam_1"/>
    <property type="match status" value="1"/>
</dbReference>
<comment type="similarity">
    <text evidence="1">Belongs to the cytidine and deoxycytidylate deaminase family.</text>
</comment>
<dbReference type="GO" id="GO:0072527">
    <property type="term" value="P:pyrimidine-containing compound metabolic process"/>
    <property type="evidence" value="ECO:0007669"/>
    <property type="project" value="UniProtKB-ARBA"/>
</dbReference>
<dbReference type="InterPro" id="IPR002125">
    <property type="entry name" value="CMP_dCMP_dom"/>
</dbReference>
<evidence type="ECO:0000313" key="3">
    <source>
        <dbReference type="EMBL" id="GAH27456.1"/>
    </source>
</evidence>
<dbReference type="AlphaFoldDB" id="X1E2I7"/>
<dbReference type="GO" id="GO:0055086">
    <property type="term" value="P:nucleobase-containing small molecule metabolic process"/>
    <property type="evidence" value="ECO:0007669"/>
    <property type="project" value="UniProtKB-ARBA"/>
</dbReference>